<keyword evidence="2" id="KW-0472">Membrane</keyword>
<dbReference type="AlphaFoldDB" id="A0A6A6B404"/>
<accession>A0A6A6B404</accession>
<evidence type="ECO:0000256" key="1">
    <source>
        <dbReference type="SAM" id="MobiDB-lite"/>
    </source>
</evidence>
<evidence type="ECO:0000313" key="4">
    <source>
        <dbReference type="Proteomes" id="UP000799438"/>
    </source>
</evidence>
<keyword evidence="2" id="KW-0812">Transmembrane</keyword>
<dbReference type="EMBL" id="ML995495">
    <property type="protein sequence ID" value="KAF2138800.1"/>
    <property type="molecule type" value="Genomic_DNA"/>
</dbReference>
<feature type="transmembrane region" description="Helical" evidence="2">
    <location>
        <begin position="43"/>
        <end position="63"/>
    </location>
</feature>
<dbReference type="Proteomes" id="UP000799438">
    <property type="component" value="Unassembled WGS sequence"/>
</dbReference>
<name>A0A6A6B404_9PEZI</name>
<evidence type="ECO:0000313" key="3">
    <source>
        <dbReference type="EMBL" id="KAF2138800.1"/>
    </source>
</evidence>
<protein>
    <submittedName>
        <fullName evidence="3">Uncharacterized protein</fullName>
    </submittedName>
</protein>
<evidence type="ECO:0000256" key="2">
    <source>
        <dbReference type="SAM" id="Phobius"/>
    </source>
</evidence>
<reference evidence="3" key="1">
    <citation type="journal article" date="2020" name="Stud. Mycol.">
        <title>101 Dothideomycetes genomes: a test case for predicting lifestyles and emergence of pathogens.</title>
        <authorList>
            <person name="Haridas S."/>
            <person name="Albert R."/>
            <person name="Binder M."/>
            <person name="Bloem J."/>
            <person name="Labutti K."/>
            <person name="Salamov A."/>
            <person name="Andreopoulos B."/>
            <person name="Baker S."/>
            <person name="Barry K."/>
            <person name="Bills G."/>
            <person name="Bluhm B."/>
            <person name="Cannon C."/>
            <person name="Castanera R."/>
            <person name="Culley D."/>
            <person name="Daum C."/>
            <person name="Ezra D."/>
            <person name="Gonzalez J."/>
            <person name="Henrissat B."/>
            <person name="Kuo A."/>
            <person name="Liang C."/>
            <person name="Lipzen A."/>
            <person name="Lutzoni F."/>
            <person name="Magnuson J."/>
            <person name="Mondo S."/>
            <person name="Nolan M."/>
            <person name="Ohm R."/>
            <person name="Pangilinan J."/>
            <person name="Park H.-J."/>
            <person name="Ramirez L."/>
            <person name="Alfaro M."/>
            <person name="Sun H."/>
            <person name="Tritt A."/>
            <person name="Yoshinaga Y."/>
            <person name="Zwiers L.-H."/>
            <person name="Turgeon B."/>
            <person name="Goodwin S."/>
            <person name="Spatafora J."/>
            <person name="Crous P."/>
            <person name="Grigoriev I."/>
        </authorList>
    </citation>
    <scope>NUCLEOTIDE SEQUENCE</scope>
    <source>
        <strain evidence="3">CBS 121167</strain>
    </source>
</reference>
<keyword evidence="4" id="KW-1185">Reference proteome</keyword>
<gene>
    <name evidence="3" type="ORF">K452DRAFT_84734</name>
</gene>
<dbReference type="GeneID" id="54304729"/>
<sequence length="65" mass="7717">MLSSFFPATHQPPGFGRSATASQVKQQRYFLRKPNFSFLPHHHLRSCNHLPGFFFFIFLFFGFHR</sequence>
<organism evidence="3 4">
    <name type="scientific">Aplosporella prunicola CBS 121167</name>
    <dbReference type="NCBI Taxonomy" id="1176127"/>
    <lineage>
        <taxon>Eukaryota</taxon>
        <taxon>Fungi</taxon>
        <taxon>Dikarya</taxon>
        <taxon>Ascomycota</taxon>
        <taxon>Pezizomycotina</taxon>
        <taxon>Dothideomycetes</taxon>
        <taxon>Dothideomycetes incertae sedis</taxon>
        <taxon>Botryosphaeriales</taxon>
        <taxon>Aplosporellaceae</taxon>
        <taxon>Aplosporella</taxon>
    </lineage>
</organism>
<keyword evidence="2" id="KW-1133">Transmembrane helix</keyword>
<feature type="region of interest" description="Disordered" evidence="1">
    <location>
        <begin position="1"/>
        <end position="21"/>
    </location>
</feature>
<dbReference type="RefSeq" id="XP_033394513.1">
    <property type="nucleotide sequence ID" value="XM_033547222.1"/>
</dbReference>
<proteinExistence type="predicted"/>